<protein>
    <submittedName>
        <fullName evidence="1">Crotonase/enoyl-CoA hydratase family protein</fullName>
    </submittedName>
</protein>
<gene>
    <name evidence="1" type="ORF">ACFOGJ_21080</name>
</gene>
<name>A0ABV7L527_9PROT</name>
<dbReference type="Pfam" id="PF00378">
    <property type="entry name" value="ECH_1"/>
    <property type="match status" value="1"/>
</dbReference>
<keyword evidence="2" id="KW-1185">Reference proteome</keyword>
<dbReference type="Proteomes" id="UP001595528">
    <property type="component" value="Unassembled WGS sequence"/>
</dbReference>
<dbReference type="PANTHER" id="PTHR11941">
    <property type="entry name" value="ENOYL-COA HYDRATASE-RELATED"/>
    <property type="match status" value="1"/>
</dbReference>
<dbReference type="PANTHER" id="PTHR11941:SF54">
    <property type="entry name" value="ENOYL-COA HYDRATASE, MITOCHONDRIAL"/>
    <property type="match status" value="1"/>
</dbReference>
<organism evidence="1 2">
    <name type="scientific">Marinibaculum pumilum</name>
    <dbReference type="NCBI Taxonomy" id="1766165"/>
    <lineage>
        <taxon>Bacteria</taxon>
        <taxon>Pseudomonadati</taxon>
        <taxon>Pseudomonadota</taxon>
        <taxon>Alphaproteobacteria</taxon>
        <taxon>Rhodospirillales</taxon>
        <taxon>Rhodospirillaceae</taxon>
        <taxon>Marinibaculum</taxon>
    </lineage>
</organism>
<sequence length="251" mass="26126">MSERLRYEIQDGIARIVMDDGKLNVMSPAMLQDIAGAFDRAAAEGVPALLTSGRPGIFSAGFDLKVLAANDPEASLAMVRAGADLALQILCHPLPVVAAIAGHAYPMGAFLTLASDIRIGGAGPYRIGLNEVAIGIPAPGFALELARQRLTPAALNRTAVTGSMFGFDEAVAAGFLDELVPEAELPARADAVTRALAGIHLPSHAVVKHRLRQGAVDAIRAAIDTELTLDAYRRRAAEGPSAVRLPNAPAA</sequence>
<dbReference type="SUPFAM" id="SSF52096">
    <property type="entry name" value="ClpP/crotonase"/>
    <property type="match status" value="1"/>
</dbReference>
<accession>A0ABV7L527</accession>
<dbReference type="RefSeq" id="WP_379904256.1">
    <property type="nucleotide sequence ID" value="NZ_JBHRTR010000034.1"/>
</dbReference>
<evidence type="ECO:0000313" key="2">
    <source>
        <dbReference type="Proteomes" id="UP001595528"/>
    </source>
</evidence>
<comment type="caution">
    <text evidence="1">The sequence shown here is derived from an EMBL/GenBank/DDBJ whole genome shotgun (WGS) entry which is preliminary data.</text>
</comment>
<dbReference type="InterPro" id="IPR029045">
    <property type="entry name" value="ClpP/crotonase-like_dom_sf"/>
</dbReference>
<dbReference type="CDD" id="cd06558">
    <property type="entry name" value="crotonase-like"/>
    <property type="match status" value="1"/>
</dbReference>
<proteinExistence type="predicted"/>
<reference evidence="2" key="1">
    <citation type="journal article" date="2019" name="Int. J. Syst. Evol. Microbiol.">
        <title>The Global Catalogue of Microorganisms (GCM) 10K type strain sequencing project: providing services to taxonomists for standard genome sequencing and annotation.</title>
        <authorList>
            <consortium name="The Broad Institute Genomics Platform"/>
            <consortium name="The Broad Institute Genome Sequencing Center for Infectious Disease"/>
            <person name="Wu L."/>
            <person name="Ma J."/>
        </authorList>
    </citation>
    <scope>NUCLEOTIDE SEQUENCE [LARGE SCALE GENOMIC DNA]</scope>
    <source>
        <strain evidence="2">KCTC 42964</strain>
    </source>
</reference>
<evidence type="ECO:0000313" key="1">
    <source>
        <dbReference type="EMBL" id="MFC3229756.1"/>
    </source>
</evidence>
<dbReference type="EMBL" id="JBHRTR010000034">
    <property type="protein sequence ID" value="MFC3229756.1"/>
    <property type="molecule type" value="Genomic_DNA"/>
</dbReference>
<dbReference type="InterPro" id="IPR001753">
    <property type="entry name" value="Enoyl-CoA_hydra/iso"/>
</dbReference>
<dbReference type="Gene3D" id="3.90.226.10">
    <property type="entry name" value="2-enoyl-CoA Hydratase, Chain A, domain 1"/>
    <property type="match status" value="1"/>
</dbReference>
<dbReference type="NCBIfam" id="NF004858">
    <property type="entry name" value="PRK06213.1"/>
    <property type="match status" value="1"/>
</dbReference>